<proteinExistence type="predicted"/>
<sequence>MSGFWRFFRYGLLGIAILVALLIAIPVIYLTAGSVYQSRVHYTHHYRLVLEIEDHGEIRTGSSVIGVSFSPTPPWTVYRLGSPWTRFHGEAVVVELSTGQVVVATLMHGPRGNTEQMQSLASRTLGANAPGNLRDAPNWTGKGEVTGSDIPTMLLFKSRDEPSGGRWVAPDEFEEKIGPNIQFRRMTLEMTSDPVTRQIEEKLPFMARDWDELREEARSKGGGVPQRRILTR</sequence>
<dbReference type="EMBL" id="FMBM01000002">
    <property type="protein sequence ID" value="SCC81401.1"/>
    <property type="molecule type" value="Genomic_DNA"/>
</dbReference>
<keyword evidence="3" id="KW-1185">Reference proteome</keyword>
<gene>
    <name evidence="2" type="ORF">GA0071312_2339</name>
</gene>
<comment type="caution">
    <text evidence="2">The sequence shown here is derived from an EMBL/GenBank/DDBJ whole genome shotgun (WGS) entry which is preliminary data.</text>
</comment>
<evidence type="ECO:0000313" key="3">
    <source>
        <dbReference type="Proteomes" id="UP000182800"/>
    </source>
</evidence>
<name>A0ABY0KAQ6_9HYPH</name>
<accession>A0ABY0KAQ6</accession>
<feature type="transmembrane region" description="Helical" evidence="1">
    <location>
        <begin position="7"/>
        <end position="29"/>
    </location>
</feature>
<evidence type="ECO:0000313" key="2">
    <source>
        <dbReference type="EMBL" id="SCC81401.1"/>
    </source>
</evidence>
<organism evidence="2 3">
    <name type="scientific">Saliniramus fredricksonii</name>
    <dbReference type="NCBI Taxonomy" id="1653334"/>
    <lineage>
        <taxon>Bacteria</taxon>
        <taxon>Pseudomonadati</taxon>
        <taxon>Pseudomonadota</taxon>
        <taxon>Alphaproteobacteria</taxon>
        <taxon>Hyphomicrobiales</taxon>
        <taxon>Salinarimonadaceae</taxon>
        <taxon>Saliniramus</taxon>
    </lineage>
</organism>
<protein>
    <submittedName>
        <fullName evidence="2">Uncharacterized protein</fullName>
    </submittedName>
</protein>
<dbReference type="RefSeq" id="WP_074445108.1">
    <property type="nucleotide sequence ID" value="NZ_FMBM01000002.1"/>
</dbReference>
<dbReference type="Proteomes" id="UP000182800">
    <property type="component" value="Unassembled WGS sequence"/>
</dbReference>
<reference evidence="2 3" key="1">
    <citation type="submission" date="2016-08" db="EMBL/GenBank/DDBJ databases">
        <authorList>
            <person name="Varghese N."/>
            <person name="Submissions Spin"/>
        </authorList>
    </citation>
    <scope>NUCLEOTIDE SEQUENCE [LARGE SCALE GENOMIC DNA]</scope>
    <source>
        <strain evidence="2 3">HL-109</strain>
    </source>
</reference>
<keyword evidence="1" id="KW-0472">Membrane</keyword>
<evidence type="ECO:0000256" key="1">
    <source>
        <dbReference type="SAM" id="Phobius"/>
    </source>
</evidence>
<keyword evidence="1" id="KW-0812">Transmembrane</keyword>
<keyword evidence="1" id="KW-1133">Transmembrane helix</keyword>